<dbReference type="Proteomes" id="UP000076420">
    <property type="component" value="Unassembled WGS sequence"/>
</dbReference>
<reference evidence="5" key="1">
    <citation type="submission" date="2020-05" db="UniProtKB">
        <authorList>
            <consortium name="EnsemblMetazoa"/>
        </authorList>
    </citation>
    <scope>IDENTIFICATION</scope>
    <source>
        <strain evidence="5">BB02</strain>
    </source>
</reference>
<dbReference type="Pfam" id="PF00514">
    <property type="entry name" value="Arm"/>
    <property type="match status" value="1"/>
</dbReference>
<dbReference type="InterPro" id="IPR032413">
    <property type="entry name" value="Arm_3"/>
</dbReference>
<dbReference type="SUPFAM" id="SSF48371">
    <property type="entry name" value="ARM repeat"/>
    <property type="match status" value="1"/>
</dbReference>
<name>A0A2C9JQP5_BIOGL</name>
<gene>
    <name evidence="5" type="primary">106063949</name>
</gene>
<dbReference type="InterPro" id="IPR016024">
    <property type="entry name" value="ARM-type_fold"/>
</dbReference>
<evidence type="ECO:0000313" key="6">
    <source>
        <dbReference type="Proteomes" id="UP000076420"/>
    </source>
</evidence>
<feature type="chain" id="PRO_5012135232" evidence="4">
    <location>
        <begin position="21"/>
        <end position="161"/>
    </location>
</feature>
<evidence type="ECO:0000256" key="4">
    <source>
        <dbReference type="SAM" id="SignalP"/>
    </source>
</evidence>
<dbReference type="STRING" id="6526.A0A2C9JQP5"/>
<dbReference type="GO" id="GO:0015031">
    <property type="term" value="P:protein transport"/>
    <property type="evidence" value="ECO:0007669"/>
    <property type="project" value="UniProtKB-KW"/>
</dbReference>
<dbReference type="VEuPathDB" id="VectorBase:BGLB006463"/>
<proteinExistence type="inferred from homology"/>
<protein>
    <submittedName>
        <fullName evidence="5">Uncharacterized protein</fullName>
    </submittedName>
</protein>
<evidence type="ECO:0000256" key="2">
    <source>
        <dbReference type="ARBA" id="ARBA00022448"/>
    </source>
</evidence>
<dbReference type="EnsemblMetazoa" id="BGLB006463-RB">
    <property type="protein sequence ID" value="BGLB006463-PB"/>
    <property type="gene ID" value="BGLB006463"/>
</dbReference>
<dbReference type="PANTHER" id="PTHR23316">
    <property type="entry name" value="IMPORTIN ALPHA"/>
    <property type="match status" value="1"/>
</dbReference>
<dbReference type="Gene3D" id="1.25.10.10">
    <property type="entry name" value="Leucine-rich Repeat Variant"/>
    <property type="match status" value="1"/>
</dbReference>
<dbReference type="Pfam" id="PF16186">
    <property type="entry name" value="Arm_3"/>
    <property type="match status" value="1"/>
</dbReference>
<keyword evidence="4" id="KW-0732">Signal</keyword>
<dbReference type="KEGG" id="bgt:106063949"/>
<evidence type="ECO:0000313" key="5">
    <source>
        <dbReference type="EnsemblMetazoa" id="BGLB006463-PB"/>
    </source>
</evidence>
<dbReference type="AlphaFoldDB" id="A0A2C9JQP5"/>
<dbReference type="VEuPathDB" id="VectorBase:BGLAX_029160"/>
<dbReference type="InterPro" id="IPR000225">
    <property type="entry name" value="Armadillo"/>
</dbReference>
<evidence type="ECO:0000256" key="1">
    <source>
        <dbReference type="ARBA" id="ARBA00010394"/>
    </source>
</evidence>
<accession>A0A2C9JQP5</accession>
<feature type="signal peptide" evidence="4">
    <location>
        <begin position="1"/>
        <end position="20"/>
    </location>
</feature>
<comment type="similarity">
    <text evidence="1">Belongs to the importin alpha family.</text>
</comment>
<evidence type="ECO:0000256" key="3">
    <source>
        <dbReference type="ARBA" id="ARBA00022927"/>
    </source>
</evidence>
<sequence>MAQMFLPWWIIFLFFEQGDFKSQKEAAWAITNLTSGGTVEQISYVVQCGALKPLCDLLASKDTKLLHVLLDGVSNILQAADKVGQVEGISSMLEEVGGLDKIEQLQNHENQQVYKKAYDIIEKYFSEEGEDESLVPQAGAEANQYQFNTENIQNQSQGFSF</sequence>
<dbReference type="SMART" id="SM00185">
    <property type="entry name" value="ARM"/>
    <property type="match status" value="1"/>
</dbReference>
<keyword evidence="3" id="KW-0653">Protein transport</keyword>
<keyword evidence="2" id="KW-0813">Transport</keyword>
<dbReference type="InterPro" id="IPR011989">
    <property type="entry name" value="ARM-like"/>
</dbReference>
<organism evidence="5 6">
    <name type="scientific">Biomphalaria glabrata</name>
    <name type="common">Bloodfluke planorb</name>
    <name type="synonym">Freshwater snail</name>
    <dbReference type="NCBI Taxonomy" id="6526"/>
    <lineage>
        <taxon>Eukaryota</taxon>
        <taxon>Metazoa</taxon>
        <taxon>Spiralia</taxon>
        <taxon>Lophotrochozoa</taxon>
        <taxon>Mollusca</taxon>
        <taxon>Gastropoda</taxon>
        <taxon>Heterobranchia</taxon>
        <taxon>Euthyneura</taxon>
        <taxon>Panpulmonata</taxon>
        <taxon>Hygrophila</taxon>
        <taxon>Lymnaeoidea</taxon>
        <taxon>Planorbidae</taxon>
        <taxon>Biomphalaria</taxon>
    </lineage>
</organism>